<accession>A0A8J2K079</accession>
<reference evidence="3" key="1">
    <citation type="submission" date="2021-06" db="EMBL/GenBank/DDBJ databases">
        <authorList>
            <person name="Hodson N. C."/>
            <person name="Mongue J. A."/>
            <person name="Jaron S. K."/>
        </authorList>
    </citation>
    <scope>NUCLEOTIDE SEQUENCE</scope>
</reference>
<feature type="compositionally biased region" description="Basic and acidic residues" evidence="2">
    <location>
        <begin position="193"/>
        <end position="205"/>
    </location>
</feature>
<evidence type="ECO:0000256" key="1">
    <source>
        <dbReference type="SAM" id="Coils"/>
    </source>
</evidence>
<protein>
    <submittedName>
        <fullName evidence="3">Uncharacterized protein</fullName>
    </submittedName>
</protein>
<keyword evidence="1" id="KW-0175">Coiled coil</keyword>
<feature type="region of interest" description="Disordered" evidence="2">
    <location>
        <begin position="174"/>
        <end position="205"/>
    </location>
</feature>
<evidence type="ECO:0000313" key="3">
    <source>
        <dbReference type="EMBL" id="CAG7730733.1"/>
    </source>
</evidence>
<dbReference type="AlphaFoldDB" id="A0A8J2K079"/>
<dbReference type="OrthoDB" id="10511643at2759"/>
<evidence type="ECO:0000313" key="4">
    <source>
        <dbReference type="Proteomes" id="UP000708208"/>
    </source>
</evidence>
<comment type="caution">
    <text evidence="3">The sequence shown here is derived from an EMBL/GenBank/DDBJ whole genome shotgun (WGS) entry which is preliminary data.</text>
</comment>
<sequence>MEAIRVNIITCSSCNKSLGQGPDQDRTNTKLKLTSCRHIYHEKCLTNLYMAYAPGTEKCVFSNCNTSLILASDVEIQANNIQITTVKDDSTSPATLVEQLWKLRKENQELKIENNDYMNEVAKLNSDVEHLNDRVKASVEKIIYLKKCEPIDNVTPEHKYDNPIDEFIQPLSDEEQNPAESTSNEKEIDESQFEPKYEDTSDEDTNWKHEHLQKEKTDEFKIPLVKSTITKTATLPAKSSPKKSPPKKLSSPTKTSKTMIQIRRKSPERKPINTKNLKVILKPSGSRYVPRTPLRNTHRRNAINRYRTKYEQNKFESIIDNNQTRSPLKPGHFGAIRDVKNYRNRLTISTYDKKEQVVHLPVTRKIFQEEIRRMTLKTSIPDEFGSTCRKFRYNLYTTGATLTLRNKGTETIFFLQQYWMLGDGLVHQMVHFAIAGDQAYTEKLEYNDYVIKIFMKTPTKKN</sequence>
<organism evidence="3 4">
    <name type="scientific">Allacma fusca</name>
    <dbReference type="NCBI Taxonomy" id="39272"/>
    <lineage>
        <taxon>Eukaryota</taxon>
        <taxon>Metazoa</taxon>
        <taxon>Ecdysozoa</taxon>
        <taxon>Arthropoda</taxon>
        <taxon>Hexapoda</taxon>
        <taxon>Collembola</taxon>
        <taxon>Symphypleona</taxon>
        <taxon>Sminthuridae</taxon>
        <taxon>Allacma</taxon>
    </lineage>
</organism>
<proteinExistence type="predicted"/>
<keyword evidence="4" id="KW-1185">Reference proteome</keyword>
<dbReference type="Proteomes" id="UP000708208">
    <property type="component" value="Unassembled WGS sequence"/>
</dbReference>
<feature type="compositionally biased region" description="Low complexity" evidence="2">
    <location>
        <begin position="247"/>
        <end position="258"/>
    </location>
</feature>
<evidence type="ECO:0000256" key="2">
    <source>
        <dbReference type="SAM" id="MobiDB-lite"/>
    </source>
</evidence>
<gene>
    <name evidence="3" type="ORF">AFUS01_LOCUS19354</name>
</gene>
<name>A0A8J2K079_9HEXA</name>
<feature type="region of interest" description="Disordered" evidence="2">
    <location>
        <begin position="231"/>
        <end position="271"/>
    </location>
</feature>
<feature type="coiled-coil region" evidence="1">
    <location>
        <begin position="100"/>
        <end position="141"/>
    </location>
</feature>
<dbReference type="EMBL" id="CAJVCH010199387">
    <property type="protein sequence ID" value="CAG7730733.1"/>
    <property type="molecule type" value="Genomic_DNA"/>
</dbReference>